<sequence length="10" mass="1175">MHTPPALPRR</sequence>
<reference evidence="1" key="4">
    <citation type="submission" date="2025-08" db="UniProtKB">
        <authorList>
            <consortium name="Ensembl"/>
        </authorList>
    </citation>
    <scope>IDENTIFICATION</scope>
</reference>
<name>A0A0G2JL44_HUMAN</name>
<dbReference type="Bgee" id="ENSG00000123411">
    <property type="expression patterns" value="Expressed in buccal mucosa cell and 174 other cell types or tissues"/>
</dbReference>
<dbReference type="Proteomes" id="UP000005640">
    <property type="component" value="Chromosome 12"/>
</dbReference>
<proteinExistence type="predicted"/>
<dbReference type="OpenTargets" id="ENSG00000123411"/>
<dbReference type="MassIVE" id="A0A0G2JL44"/>
<organism evidence="1 2">
    <name type="scientific">Homo sapiens</name>
    <name type="common">Human</name>
    <dbReference type="NCBI Taxonomy" id="9606"/>
    <lineage>
        <taxon>Eukaryota</taxon>
        <taxon>Metazoa</taxon>
        <taxon>Chordata</taxon>
        <taxon>Craniata</taxon>
        <taxon>Vertebrata</taxon>
        <taxon>Euteleostomi</taxon>
        <taxon>Mammalia</taxon>
        <taxon>Eutheria</taxon>
        <taxon>Euarchontoglires</taxon>
        <taxon>Primates</taxon>
        <taxon>Haplorrhini</taxon>
        <taxon>Catarrhini</taxon>
        <taxon>Hominidae</taxon>
        <taxon>Homo</taxon>
    </lineage>
</organism>
<dbReference type="ChiTaRS" id="IKZF4">
    <property type="organism name" value="human"/>
</dbReference>
<dbReference type="Ensembl" id="ENST00000552689.1">
    <property type="protein sequence ID" value="ENSP00000449168.1"/>
    <property type="gene ID" value="ENSG00000123411.16"/>
</dbReference>
<gene>
    <name evidence="1" type="primary">IKZF4</name>
</gene>
<dbReference type="GeneTree" id="ENSGT00940000158308"/>
<dbReference type="OMA" id="LCGMVCI"/>
<dbReference type="HGNC" id="HGNC:13179">
    <property type="gene designation" value="IKZF4"/>
</dbReference>
<accession>A0A0G2JL44</accession>
<dbReference type="VEuPathDB" id="HostDB:ENSG00000123411"/>
<reference evidence="1 2" key="1">
    <citation type="journal article" date="2001" name="Nature">
        <title>Initial sequencing and analysis of the human genome.</title>
        <authorList>
            <consortium name="International Human Genome Sequencing Consortium"/>
            <person name="Lander E.S."/>
            <person name="Linton L.M."/>
            <person name="Birren B."/>
            <person name="Nusbaum C."/>
            <person name="Zody M.C."/>
            <person name="Baldwin J."/>
            <person name="Devon K."/>
            <person name="Dewar K."/>
            <person name="Doyle M."/>
            <person name="FitzHugh W."/>
            <person name="Funke R."/>
            <person name="Gage D."/>
            <person name="Harris K."/>
            <person name="Heaford A."/>
            <person name="Howland J."/>
            <person name="Kann L."/>
            <person name="Lehoczky J."/>
            <person name="LeVine R."/>
            <person name="McEwan P."/>
            <person name="McKernan K."/>
            <person name="Meldrim J."/>
            <person name="Mesirov J.P."/>
            <person name="Miranda C."/>
            <person name="Morris W."/>
            <person name="Naylor J."/>
            <person name="Raymond C."/>
            <person name="Rosetti M."/>
            <person name="Santos R."/>
            <person name="Sheridan A."/>
            <person name="Sougnez C."/>
            <person name="Stange-Thomann N."/>
            <person name="Stojanovic N."/>
            <person name="Subramanian A."/>
            <person name="Wyman D."/>
            <person name="Rogers J."/>
            <person name="Sulston J."/>
            <person name="Ainscough R."/>
            <person name="Beck S."/>
            <person name="Bentley D."/>
            <person name="Burton J."/>
            <person name="Clee C."/>
            <person name="Carter N."/>
            <person name="Coulson A."/>
            <person name="Deadman R."/>
            <person name="Deloukas P."/>
            <person name="Dunham A."/>
            <person name="Dunham I."/>
            <person name="Durbin R."/>
            <person name="French L."/>
            <person name="Grafham D."/>
            <person name="Gregory S."/>
            <person name="Hubbard T."/>
            <person name="Humphray S."/>
            <person name="Hunt A."/>
            <person name="Jones M."/>
            <person name="Lloyd C."/>
            <person name="McMurray A."/>
            <person name="Matthews L."/>
            <person name="Mercer S."/>
            <person name="Milne S."/>
            <person name="Mullikin J.C."/>
            <person name="Mungall A."/>
            <person name="Plumb R."/>
            <person name="Ross M."/>
            <person name="Shownkeen R."/>
            <person name="Sims S."/>
            <person name="Waterston R.H."/>
            <person name="Wilson R.K."/>
            <person name="Hillier L.W."/>
            <person name="McPherson J.D."/>
            <person name="Marra M.A."/>
            <person name="Mardis E.R."/>
            <person name="Fulton L.A."/>
            <person name="Chinwalla A.T."/>
            <person name="Pepin K.H."/>
            <person name="Gish W.R."/>
            <person name="Chissoe S.L."/>
            <person name="Wendl M.C."/>
            <person name="Delehaunty K.D."/>
            <person name="Miner T.L."/>
            <person name="Delehaunty A."/>
            <person name="Kramer J.B."/>
            <person name="Cook L.L."/>
            <person name="Fulton R.S."/>
            <person name="Johnson D.L."/>
            <person name="Minx P.J."/>
            <person name="Clifton S.W."/>
            <person name="Hawkins T."/>
            <person name="Branscomb E."/>
            <person name="Predki P."/>
            <person name="Richardson P."/>
            <person name="Wenning S."/>
            <person name="Slezak T."/>
            <person name="Doggett N."/>
            <person name="Cheng J.F."/>
            <person name="Olsen A."/>
            <person name="Lucas S."/>
            <person name="Elkin C."/>
            <person name="Uberbacher E."/>
            <person name="Frazier M."/>
            <person name="Gibbs R.A."/>
            <person name="Muzny D.M."/>
            <person name="Scherer S.E."/>
            <person name="Bouck J.B."/>
            <person name="Sodergren E.J."/>
            <person name="Worley K.C."/>
            <person name="Rives C.M."/>
            <person name="Gorrell J.H."/>
            <person name="Metzker M.L."/>
            <person name="Naylor S.L."/>
            <person name="Kucherlapati R.S."/>
            <person name="Nelson D.L."/>
            <person name="Weinstock G.M."/>
            <person name="Sakaki Y."/>
            <person name="Fujiyama A."/>
            <person name="Hattori M."/>
            <person name="Yada T."/>
            <person name="Toyoda A."/>
            <person name="Itoh T."/>
            <person name="Kawagoe C."/>
            <person name="Watanabe H."/>
            <person name="Totoki Y."/>
            <person name="Taylor T."/>
            <person name="Weissenbach J."/>
            <person name="Heilig R."/>
            <person name="Saurin W."/>
            <person name="Artiguenave F."/>
            <person name="Brottier P."/>
            <person name="Bruls T."/>
            <person name="Pelletier E."/>
            <person name="Robert C."/>
            <person name="Wincker P."/>
            <person name="Smith D.R."/>
            <person name="Doucette-Stamm L."/>
            <person name="Rubenfield M."/>
            <person name="Weinstock K."/>
            <person name="Lee H.M."/>
            <person name="Dubois J."/>
            <person name="Rosenthal A."/>
            <person name="Platzer M."/>
            <person name="Nyakatura G."/>
            <person name="Taudien S."/>
            <person name="Rump A."/>
            <person name="Yang H."/>
            <person name="Yu J."/>
            <person name="Wang J."/>
            <person name="Huang G."/>
            <person name="Gu J."/>
            <person name="Hood L."/>
            <person name="Rowen L."/>
            <person name="Madan A."/>
            <person name="Qin S."/>
            <person name="Davis R.W."/>
            <person name="Federspiel N.A."/>
            <person name="Abola A.P."/>
            <person name="Proctor M.J."/>
            <person name="Myers R.M."/>
            <person name="Schmutz J."/>
            <person name="Dickson M."/>
            <person name="Grimwood J."/>
            <person name="Cox D.R."/>
            <person name="Olson M.V."/>
            <person name="Kaul R."/>
            <person name="Raymond C."/>
            <person name="Shimizu N."/>
            <person name="Kawasaki K."/>
            <person name="Minoshima S."/>
            <person name="Evans G.A."/>
            <person name="Athanasiou M."/>
            <person name="Schultz R."/>
            <person name="Roe B.A."/>
            <person name="Chen F."/>
            <person name="Pan H."/>
            <person name="Ramser J."/>
            <person name="Lehrach H."/>
            <person name="Reinhardt R."/>
            <person name="McCombie W.R."/>
            <person name="de la Bastide M."/>
            <person name="Dedhia N."/>
            <person name="Blocker H."/>
            <person name="Hornischer K."/>
            <person name="Nordsiek G."/>
            <person name="Agarwala R."/>
            <person name="Aravind L."/>
            <person name="Bailey J.A."/>
            <person name="Bateman A."/>
            <person name="Batzoglou S."/>
            <person name="Birney E."/>
            <person name="Bork P."/>
            <person name="Brown D.G."/>
            <person name="Burge C.B."/>
            <person name="Cerutti L."/>
            <person name="Chen H.C."/>
            <person name="Church D."/>
            <person name="Clamp M."/>
            <person name="Copley R.R."/>
            <person name="Doerks T."/>
            <person name="Eddy S.R."/>
            <person name="Eichler E.E."/>
            <person name="Furey T.S."/>
            <person name="Galagan J."/>
            <person name="Gilbert J.G."/>
            <person name="Harmon C."/>
            <person name="Hayashizaki Y."/>
            <person name="Haussler D."/>
            <person name="Hermjakob H."/>
            <person name="Hokamp K."/>
            <person name="Jang W."/>
            <person name="Johnson L.S."/>
            <person name="Jones T.A."/>
            <person name="Kasif S."/>
            <person name="Kaspryzk A."/>
            <person name="Kennedy S."/>
            <person name="Kent W.J."/>
            <person name="Kitts P."/>
            <person name="Koonin E.V."/>
            <person name="Korf I."/>
            <person name="Kulp D."/>
            <person name="Lancet D."/>
            <person name="Lowe T.M."/>
            <person name="McLysaght A."/>
            <person name="Mikkelsen T."/>
            <person name="Moran J.V."/>
            <person name="Mulder N."/>
            <person name="Pollara V.J."/>
            <person name="Ponting C.P."/>
            <person name="Schuler G."/>
            <person name="Schultz J."/>
            <person name="Slater G."/>
            <person name="Smit A.F."/>
            <person name="Stupka E."/>
            <person name="Szustakowski J."/>
            <person name="Thierry-Mieg D."/>
            <person name="Thierry-Mieg J."/>
            <person name="Wagner L."/>
            <person name="Wallis J."/>
            <person name="Wheeler R."/>
            <person name="Williams A."/>
            <person name="Wolf Y.I."/>
            <person name="Wolfe K.H."/>
            <person name="Yang S.P."/>
            <person name="Yeh R.F."/>
            <person name="Collins F."/>
            <person name="Guyer M.S."/>
            <person name="Peterson J."/>
            <person name="Felsenfeld A."/>
            <person name="Wetterstrand K.A."/>
            <person name="Patrinos A."/>
            <person name="Morgan M.J."/>
            <person name="de Jong P."/>
            <person name="Catanese J.J."/>
            <person name="Osoegawa K."/>
            <person name="Shizuya H."/>
            <person name="Choi S."/>
            <person name="Chen Y.J."/>
        </authorList>
    </citation>
    <scope>NUCLEOTIDE SEQUENCE [LARGE SCALE GENOMIC DNA]</scope>
</reference>
<dbReference type="ExpressionAtlas" id="A0A0G2JL44">
    <property type="expression patterns" value="baseline and differential"/>
</dbReference>
<reference evidence="1 2" key="2">
    <citation type="journal article" date="2004" name="Nature">
        <title>Finishing the euchromatic sequence of the human genome.</title>
        <authorList>
            <consortium name="International Human Genome Sequencing Consortium"/>
        </authorList>
    </citation>
    <scope>NUCLEOTIDE SEQUENCE [LARGE SCALE GENOMIC DNA]</scope>
</reference>
<feature type="non-terminal residue" evidence="1">
    <location>
        <position position="10"/>
    </location>
</feature>
<dbReference type="EMBL" id="AC034102">
    <property type="status" value="NOT_ANNOTATED_CDS"/>
    <property type="molecule type" value="Genomic_DNA"/>
</dbReference>
<evidence type="ECO:0000313" key="1">
    <source>
        <dbReference type="Ensembl" id="ENSP00000449168.1"/>
    </source>
</evidence>
<dbReference type="Ensembl" id="ENST00000552689.1">
    <property type="protein sequence ID" value="ENSP00000449168.1"/>
    <property type="gene ID" value="ENSG00000123411.15"/>
</dbReference>
<reference evidence="1 2" key="3">
    <citation type="journal article" date="2006" name="Nature">
        <title>The finished DNA sequence of human chromosome 12.</title>
        <authorList>
            <consortium name="Baylor College of Medicine Human Genome Sequencing Center Sequence Production Team"/>
            <person name="Scherer S.E."/>
            <person name="Muzny D.M."/>
            <person name="Buhay C.J."/>
            <person name="Chen R."/>
            <person name="Cree A."/>
            <person name="Ding Y."/>
            <person name="Dugan-Rocha S."/>
            <person name="Gill R."/>
            <person name="Gunaratne P."/>
            <person name="Harris R.A."/>
            <person name="Hawes A.C."/>
            <person name="Hernandez J."/>
            <person name="Hodgson A.V."/>
            <person name="Hume J."/>
            <person name="Jackson A."/>
            <person name="Khan Z.M."/>
            <person name="Kovar-Smith C."/>
            <person name="Lewis L.R."/>
            <person name="Lozado R.J."/>
            <person name="Metzker M.L."/>
            <person name="Milosavljevic A."/>
            <person name="Miner G.R."/>
            <person name="Montgomery K.T."/>
            <person name="Morgan M.B."/>
            <person name="Nazareth L.V."/>
            <person name="Scott G."/>
            <person name="Sodergren E."/>
            <person name="Song X.Z."/>
            <person name="Steffen D."/>
            <person name="Lovering R.C."/>
            <person name="Wheeler D.A."/>
            <person name="Worley K.C."/>
            <person name="Yuan Y."/>
            <person name="Zhang Z."/>
            <person name="Adams C.Q."/>
            <person name="Ansari-Lari M.A."/>
            <person name="Ayele M."/>
            <person name="Brown M.J."/>
            <person name="Chen G."/>
            <person name="Chen Z."/>
            <person name="Clerc-Blankenburg K.P."/>
            <person name="Davis C."/>
            <person name="Delgado O."/>
            <person name="Dinh H.H."/>
            <person name="Draper H."/>
            <person name="Gonzalez-Garay M.L."/>
            <person name="Havlak P."/>
            <person name="Jackson L.R."/>
            <person name="Jacob L.S."/>
            <person name="Kelly S.H."/>
            <person name="Li L."/>
            <person name="Li Z."/>
            <person name="Liu J."/>
            <person name="Liu W."/>
            <person name="Lu J."/>
            <person name="Maheshwari M."/>
            <person name="Nguyen B.V."/>
            <person name="Okwuonu G.O."/>
            <person name="Pasternak S."/>
            <person name="Perez L.M."/>
            <person name="Plopper F.J."/>
            <person name="Santibanez J."/>
            <person name="Shen H."/>
            <person name="Tabor P.E."/>
            <person name="Verduzco D."/>
            <person name="Waldron L."/>
            <person name="Wang Q."/>
            <person name="Williams G.A."/>
            <person name="Zhang J."/>
            <person name="Zhou J."/>
            <person name="Allen C.C."/>
            <person name="Amin A.G."/>
            <person name="Anyalebechi V."/>
            <person name="Bailey M."/>
            <person name="Barbaria J.A."/>
            <person name="Bimage K.E."/>
            <person name="Bryant N.P."/>
            <person name="Burch P.E."/>
            <person name="Burkett C.E."/>
            <person name="Burrell K.L."/>
            <person name="Calderon E."/>
            <person name="Cardenas V."/>
            <person name="Carter K."/>
            <person name="Casias K."/>
            <person name="Cavazos I."/>
            <person name="Cavazos S.R."/>
            <person name="Ceasar H."/>
            <person name="Chacko J."/>
            <person name="Chan S.N."/>
            <person name="Chavez D."/>
            <person name="Christopoulos C."/>
            <person name="Chu J."/>
            <person name="Cockrell R."/>
            <person name="Cox C.D."/>
            <person name="Dang M."/>
            <person name="Dathorne S.R."/>
            <person name="David R."/>
            <person name="Davis C.M."/>
            <person name="Davy-Carroll L."/>
            <person name="Deshazo D.R."/>
            <person name="Donlin J.E."/>
            <person name="D'Souza L."/>
            <person name="Eaves K.A."/>
            <person name="Egan A."/>
            <person name="Emery-Cohen A.J."/>
            <person name="Escotto M."/>
            <person name="Flagg N."/>
            <person name="Forbes L.D."/>
            <person name="Gabisi A.M."/>
            <person name="Garza M."/>
            <person name="Hamilton C."/>
            <person name="Henderson N."/>
            <person name="Hernandez O."/>
            <person name="Hines S."/>
            <person name="Hogues M.E."/>
            <person name="Huang M."/>
            <person name="Idlebird D.G."/>
            <person name="Johnson R."/>
            <person name="Jolivet A."/>
            <person name="Jones S."/>
            <person name="Kagan R."/>
            <person name="King L.M."/>
            <person name="Leal B."/>
            <person name="Lebow H."/>
            <person name="Lee S."/>
            <person name="LeVan J.M."/>
            <person name="Lewis L.C."/>
            <person name="London P."/>
            <person name="Lorensuhewa L.M."/>
            <person name="Loulseged H."/>
            <person name="Lovett D.A."/>
            <person name="Lucier A."/>
            <person name="Lucier R.L."/>
            <person name="Ma J."/>
            <person name="Madu R.C."/>
            <person name="Mapua P."/>
            <person name="Martindale A.D."/>
            <person name="Martinez E."/>
            <person name="Massey E."/>
            <person name="Mawhiney S."/>
            <person name="Meador M.G."/>
            <person name="Mendez S."/>
            <person name="Mercado C."/>
            <person name="Mercado I.C."/>
            <person name="Merritt C.E."/>
            <person name="Miner Z.L."/>
            <person name="Minja E."/>
            <person name="Mitchell T."/>
            <person name="Mohabbat F."/>
            <person name="Mohabbat K."/>
            <person name="Montgomery B."/>
            <person name="Moore N."/>
            <person name="Morris S."/>
            <person name="Munidasa M."/>
            <person name="Ngo R.N."/>
            <person name="Nguyen N.B."/>
            <person name="Nickerson E."/>
            <person name="Nwaokelemeh O.O."/>
            <person name="Nwokenkwo S."/>
            <person name="Obregon M."/>
            <person name="Oguh M."/>
            <person name="Oragunye N."/>
            <person name="Oviedo R.J."/>
            <person name="Parish B.J."/>
            <person name="Parker D.N."/>
            <person name="Parrish J."/>
            <person name="Parks K.L."/>
            <person name="Paul H.A."/>
            <person name="Payton B.A."/>
            <person name="Perez A."/>
            <person name="Perrin W."/>
            <person name="Pickens A."/>
            <person name="Primus E.L."/>
            <person name="Pu L.L."/>
            <person name="Puazo M."/>
            <person name="Quiles M.M."/>
            <person name="Quiroz J.B."/>
            <person name="Rabata D."/>
            <person name="Reeves K."/>
            <person name="Ruiz S.J."/>
            <person name="Shao H."/>
            <person name="Sisson I."/>
            <person name="Sonaike T."/>
            <person name="Sorelle R.P."/>
            <person name="Sutton A.E."/>
            <person name="Svatek A.F."/>
            <person name="Svetz L.A."/>
            <person name="Tamerisa K.S."/>
            <person name="Taylor T.R."/>
            <person name="Teague B."/>
            <person name="Thomas N."/>
            <person name="Thorn R.D."/>
            <person name="Trejos Z.Y."/>
            <person name="Trevino B.K."/>
            <person name="Ukegbu O.N."/>
            <person name="Urban J.B."/>
            <person name="Vasquez L.I."/>
            <person name="Vera V.A."/>
            <person name="Villasana D.M."/>
            <person name="Wang L."/>
            <person name="Ward-Moore S."/>
            <person name="Warren J.T."/>
            <person name="Wei X."/>
            <person name="White F."/>
            <person name="Williamson A.L."/>
            <person name="Wleczyk R."/>
            <person name="Wooden H.S."/>
            <person name="Wooden S.H."/>
            <person name="Yen J."/>
            <person name="Yoon L."/>
            <person name="Yoon V."/>
            <person name="Zorrilla S.E."/>
            <person name="Nelson D."/>
            <person name="Kucherlapati R."/>
            <person name="Weinstock G."/>
            <person name="Gibbs R.A."/>
            <person name="null."/>
        </authorList>
    </citation>
    <scope>NUCLEOTIDE SEQUENCE [LARGE SCALE GENOMIC DNA]</scope>
</reference>
<reference evidence="1" key="5">
    <citation type="submission" date="2025-09" db="UniProtKB">
        <authorList>
            <consortium name="Ensembl"/>
        </authorList>
    </citation>
    <scope>IDENTIFICATION</scope>
</reference>
<keyword evidence="2" id="KW-1185">Reference proteome</keyword>
<dbReference type="Antibodypedia" id="27854">
    <property type="antibodies" value="181 antibodies from 30 providers"/>
</dbReference>
<evidence type="ECO:0000313" key="2">
    <source>
        <dbReference type="Proteomes" id="UP000005640"/>
    </source>
</evidence>
<protein>
    <submittedName>
        <fullName evidence="1">IKAROS family zinc finger 4</fullName>
    </submittedName>
</protein>
<dbReference type="OrthoDB" id="8922241at2759"/>